<reference evidence="2" key="1">
    <citation type="submission" date="2023-04" db="EMBL/GenBank/DDBJ databases">
        <authorList>
            <consortium name="ELIXIR-Norway"/>
        </authorList>
    </citation>
    <scope>NUCLEOTIDE SEQUENCE [LARGE SCALE GENOMIC DNA]</scope>
</reference>
<evidence type="ECO:0000313" key="3">
    <source>
        <dbReference type="Proteomes" id="UP001176941"/>
    </source>
</evidence>
<feature type="signal peptide" evidence="1">
    <location>
        <begin position="1"/>
        <end position="28"/>
    </location>
</feature>
<proteinExistence type="predicted"/>
<feature type="chain" id="PRO_5045593738" description="Secreted protein" evidence="1">
    <location>
        <begin position="29"/>
        <end position="111"/>
    </location>
</feature>
<accession>A0ABN8Y2T3</accession>
<protein>
    <recommendedName>
        <fullName evidence="4">Secreted protein</fullName>
    </recommendedName>
</protein>
<sequence length="111" mass="12165">MTRHSGSHRTSVLAVLLFSRLIWNPTVGGNRARPDPGSPALQLEVYLIVPQEIGICYQAVSLRWSVLCEGACSCPSYVHKYSIFHGSACALFYNAMLGTGRGQHIQTLFPS</sequence>
<evidence type="ECO:0000256" key="1">
    <source>
        <dbReference type="SAM" id="SignalP"/>
    </source>
</evidence>
<organism evidence="2 3">
    <name type="scientific">Rangifer tarandus platyrhynchus</name>
    <name type="common">Svalbard reindeer</name>
    <dbReference type="NCBI Taxonomy" id="3082113"/>
    <lineage>
        <taxon>Eukaryota</taxon>
        <taxon>Metazoa</taxon>
        <taxon>Chordata</taxon>
        <taxon>Craniata</taxon>
        <taxon>Vertebrata</taxon>
        <taxon>Euteleostomi</taxon>
        <taxon>Mammalia</taxon>
        <taxon>Eutheria</taxon>
        <taxon>Laurasiatheria</taxon>
        <taxon>Artiodactyla</taxon>
        <taxon>Ruminantia</taxon>
        <taxon>Pecora</taxon>
        <taxon>Cervidae</taxon>
        <taxon>Odocoileinae</taxon>
        <taxon>Rangifer</taxon>
    </lineage>
</organism>
<evidence type="ECO:0000313" key="2">
    <source>
        <dbReference type="EMBL" id="CAI9154728.1"/>
    </source>
</evidence>
<dbReference type="Proteomes" id="UP001176941">
    <property type="component" value="Chromosome 11"/>
</dbReference>
<gene>
    <name evidence="2" type="ORF">MRATA1EN1_LOCUS3690</name>
</gene>
<name>A0ABN8Y2T3_RANTA</name>
<dbReference type="EMBL" id="OX459947">
    <property type="protein sequence ID" value="CAI9154728.1"/>
    <property type="molecule type" value="Genomic_DNA"/>
</dbReference>
<keyword evidence="3" id="KW-1185">Reference proteome</keyword>
<keyword evidence="1" id="KW-0732">Signal</keyword>
<evidence type="ECO:0008006" key="4">
    <source>
        <dbReference type="Google" id="ProtNLM"/>
    </source>
</evidence>